<dbReference type="Proteomes" id="UP000285961">
    <property type="component" value="Unassembled WGS sequence"/>
</dbReference>
<proteinExistence type="predicted"/>
<feature type="compositionally biased region" description="Polar residues" evidence="1">
    <location>
        <begin position="153"/>
        <end position="164"/>
    </location>
</feature>
<evidence type="ECO:0000256" key="1">
    <source>
        <dbReference type="SAM" id="MobiDB-lite"/>
    </source>
</evidence>
<protein>
    <submittedName>
        <fullName evidence="2">Uncharacterized protein</fullName>
    </submittedName>
</protein>
<reference evidence="2 3" key="1">
    <citation type="journal article" date="2017" name="ISME J.">
        <title>Energy and carbon metabolisms in a deep terrestrial subsurface fluid microbial community.</title>
        <authorList>
            <person name="Momper L."/>
            <person name="Jungbluth S.P."/>
            <person name="Lee M.D."/>
            <person name="Amend J.P."/>
        </authorList>
    </citation>
    <scope>NUCLEOTIDE SEQUENCE [LARGE SCALE GENOMIC DNA]</scope>
    <source>
        <strain evidence="2">SURF_17</strain>
    </source>
</reference>
<feature type="region of interest" description="Disordered" evidence="1">
    <location>
        <begin position="152"/>
        <end position="175"/>
    </location>
</feature>
<dbReference type="AlphaFoldDB" id="A0A419EUI5"/>
<organism evidence="2 3">
    <name type="scientific">Candidatus Abyssobacteria bacterium SURF_17</name>
    <dbReference type="NCBI Taxonomy" id="2093361"/>
    <lineage>
        <taxon>Bacteria</taxon>
        <taxon>Pseudomonadati</taxon>
        <taxon>Candidatus Hydrogenedentota</taxon>
        <taxon>Candidatus Abyssobacteria</taxon>
    </lineage>
</organism>
<evidence type="ECO:0000313" key="3">
    <source>
        <dbReference type="Proteomes" id="UP000285961"/>
    </source>
</evidence>
<accession>A0A419EUI5</accession>
<gene>
    <name evidence="2" type="ORF">C4532_13835</name>
</gene>
<sequence>MTRGELKQNDLALTADDFPMIDLKANWGNTYKVLKDECGDQLIPHKWGPSLRSVFRKRPDRVSSVGHFFAYSVAEMGCHVSSASRRQHNDRLKRIQKHFSIRLIQNGDTETNFVFDHGLFPKLAAFMRAYRKPQLPIAELQRRREQMIELRNSCKNTYPQSPESPKSRGIDRKAL</sequence>
<dbReference type="EMBL" id="QZKI01000097">
    <property type="protein sequence ID" value="RJP67898.1"/>
    <property type="molecule type" value="Genomic_DNA"/>
</dbReference>
<evidence type="ECO:0000313" key="2">
    <source>
        <dbReference type="EMBL" id="RJP67898.1"/>
    </source>
</evidence>
<comment type="caution">
    <text evidence="2">The sequence shown here is derived from an EMBL/GenBank/DDBJ whole genome shotgun (WGS) entry which is preliminary data.</text>
</comment>
<name>A0A419EUI5_9BACT</name>
<feature type="compositionally biased region" description="Basic and acidic residues" evidence="1">
    <location>
        <begin position="165"/>
        <end position="175"/>
    </location>
</feature>